<feature type="transmembrane region" description="Helical" evidence="1">
    <location>
        <begin position="68"/>
        <end position="89"/>
    </location>
</feature>
<gene>
    <name evidence="2" type="ORF">UR70_C0015G0004</name>
</gene>
<keyword evidence="1" id="KW-1133">Transmembrane helix</keyword>
<keyword evidence="1" id="KW-0472">Membrane</keyword>
<organism evidence="2 3">
    <name type="scientific">Candidatus Nomurabacteria bacterium GW2011_GWB1_35_20</name>
    <dbReference type="NCBI Taxonomy" id="1618740"/>
    <lineage>
        <taxon>Bacteria</taxon>
        <taxon>Candidatus Nomuraibacteriota</taxon>
    </lineage>
</organism>
<accession>A0A0G0E9H0</accession>
<evidence type="ECO:0000256" key="1">
    <source>
        <dbReference type="SAM" id="Phobius"/>
    </source>
</evidence>
<keyword evidence="1" id="KW-0812">Transmembrane</keyword>
<protein>
    <submittedName>
        <fullName evidence="2">Uncharacterized protein</fullName>
    </submittedName>
</protein>
<name>A0A0G0E9H0_9BACT</name>
<reference evidence="2 3" key="1">
    <citation type="journal article" date="2015" name="Nature">
        <title>rRNA introns, odd ribosomes, and small enigmatic genomes across a large radiation of phyla.</title>
        <authorList>
            <person name="Brown C.T."/>
            <person name="Hug L.A."/>
            <person name="Thomas B.C."/>
            <person name="Sharon I."/>
            <person name="Castelle C.J."/>
            <person name="Singh A."/>
            <person name="Wilkins M.J."/>
            <person name="Williams K.H."/>
            <person name="Banfield J.F."/>
        </authorList>
    </citation>
    <scope>NUCLEOTIDE SEQUENCE [LARGE SCALE GENOMIC DNA]</scope>
</reference>
<proteinExistence type="predicted"/>
<evidence type="ECO:0000313" key="2">
    <source>
        <dbReference type="EMBL" id="KKP71975.1"/>
    </source>
</evidence>
<comment type="caution">
    <text evidence="2">The sequence shown here is derived from an EMBL/GenBank/DDBJ whole genome shotgun (WGS) entry which is preliminary data.</text>
</comment>
<evidence type="ECO:0000313" key="3">
    <source>
        <dbReference type="Proteomes" id="UP000034923"/>
    </source>
</evidence>
<dbReference type="AlphaFoldDB" id="A0A0G0E9H0"/>
<sequence>MENNNTIFDLYLSGKEGNVPDKKDVEEIEKLLPPSLKFEKLEKKLKEKDYGRGASWPVLFIEWLNNDYLSATLNFLSLVIIGKGILNLITNRSRKMNLIFLGPKSASYIGFYYINKNFPDKEFALLSSIEIERGSFAFQKEFVVIFTEKNSLYDNDPQLLANADNSILGKLIIIHLDWEGDLKSLIIF</sequence>
<dbReference type="Proteomes" id="UP000034923">
    <property type="component" value="Unassembled WGS sequence"/>
</dbReference>
<dbReference type="EMBL" id="LBQE01000015">
    <property type="protein sequence ID" value="KKP71975.1"/>
    <property type="molecule type" value="Genomic_DNA"/>
</dbReference>